<evidence type="ECO:0000313" key="9">
    <source>
        <dbReference type="EMBL" id="GEP85234.1"/>
    </source>
</evidence>
<keyword evidence="4" id="KW-0548">Nucleotidyltransferase</keyword>
<dbReference type="GO" id="GO:0003677">
    <property type="term" value="F:DNA binding"/>
    <property type="evidence" value="ECO:0007669"/>
    <property type="project" value="InterPro"/>
</dbReference>
<dbReference type="EMBL" id="BKAR01000024">
    <property type="protein sequence ID" value="GEP85234.1"/>
    <property type="molecule type" value="Genomic_DNA"/>
</dbReference>
<dbReference type="EC" id="2.7.7.7" evidence="1"/>
<keyword evidence="10" id="KW-1185">Reference proteome</keyword>
<dbReference type="Gene3D" id="3.40.50.300">
    <property type="entry name" value="P-loop containing nucleotide triphosphate hydrolases"/>
    <property type="match status" value="1"/>
</dbReference>
<reference evidence="9 10" key="1">
    <citation type="submission" date="2019-07" db="EMBL/GenBank/DDBJ databases">
        <title>Whole genome shotgun sequence of Staphylococcus piscifermentans NBRC 109625.</title>
        <authorList>
            <person name="Hosoyama A."/>
            <person name="Uohara A."/>
            <person name="Ohji S."/>
            <person name="Ichikawa N."/>
        </authorList>
    </citation>
    <scope>NUCLEOTIDE SEQUENCE [LARGE SCALE GENOMIC DNA]</scope>
    <source>
        <strain evidence="9 10">NBRC 109625</strain>
    </source>
</reference>
<dbReference type="Pfam" id="PF13177">
    <property type="entry name" value="DNA_pol3_delta2"/>
    <property type="match status" value="1"/>
</dbReference>
<accession>A0A239UHJ7</accession>
<evidence type="ECO:0000256" key="1">
    <source>
        <dbReference type="ARBA" id="ARBA00012417"/>
    </source>
</evidence>
<dbReference type="GO" id="GO:0006261">
    <property type="term" value="P:DNA-templated DNA replication"/>
    <property type="evidence" value="ECO:0007669"/>
    <property type="project" value="TreeGrafter"/>
</dbReference>
<keyword evidence="5" id="KW-0235">DNA replication</keyword>
<dbReference type="Pfam" id="PF09115">
    <property type="entry name" value="DNApol3-delta_C"/>
    <property type="match status" value="1"/>
</dbReference>
<dbReference type="AlphaFoldDB" id="A0A239UHJ7"/>
<sequence>MDELSRLTKAYQSGKLSHAYLFEGDDGQTMQQTAMAFAKLILCNDNEICQAKVDEMNHPDFRYVSTEETNIKKEKIEALVHAMNQLPVEGSFKVYIIDSFEKLTVQGENSILKFLEEPPENTIAILLSTKPEQILSTIHSRCQHVYFKPMSQTLLIERLEEQAISKPIAEMLSTYTTQIEEARNLNEEYDLAALRKNIVNWCQLLLSNRAMALIALVDLMKSAKNKKLQQLTLSAVNAFFQDIMHEKAETSGHLVFSEMETDIKHYAEHLSYAQLTHMYDHITEAHKKLTQNVNPMLVFEQIVIKGVD</sequence>
<evidence type="ECO:0000256" key="6">
    <source>
        <dbReference type="ARBA" id="ARBA00022932"/>
    </source>
</evidence>
<dbReference type="OrthoDB" id="9810148at2"/>
<dbReference type="PANTHER" id="PTHR11669:SF8">
    <property type="entry name" value="DNA POLYMERASE III SUBUNIT DELTA"/>
    <property type="match status" value="1"/>
</dbReference>
<evidence type="ECO:0000256" key="4">
    <source>
        <dbReference type="ARBA" id="ARBA00022695"/>
    </source>
</evidence>
<dbReference type="PANTHER" id="PTHR11669">
    <property type="entry name" value="REPLICATION FACTOR C / DNA POLYMERASE III GAMMA-TAU SUBUNIT"/>
    <property type="match status" value="1"/>
</dbReference>
<dbReference type="InterPro" id="IPR027417">
    <property type="entry name" value="P-loop_NTPase"/>
</dbReference>
<dbReference type="Proteomes" id="UP000321736">
    <property type="component" value="Unassembled WGS sequence"/>
</dbReference>
<comment type="caution">
    <text evidence="9">The sequence shown here is derived from an EMBL/GenBank/DDBJ whole genome shotgun (WGS) entry which is preliminary data.</text>
</comment>
<keyword evidence="6" id="KW-0239">DNA-directed DNA polymerase</keyword>
<evidence type="ECO:0000313" key="10">
    <source>
        <dbReference type="Proteomes" id="UP000321736"/>
    </source>
</evidence>
<dbReference type="GO" id="GO:0003887">
    <property type="term" value="F:DNA-directed DNA polymerase activity"/>
    <property type="evidence" value="ECO:0007669"/>
    <property type="project" value="UniProtKB-KW"/>
</dbReference>
<dbReference type="RefSeq" id="WP_095106975.1">
    <property type="nucleotide sequence ID" value="NZ_BKAR01000024.1"/>
</dbReference>
<evidence type="ECO:0000256" key="7">
    <source>
        <dbReference type="ARBA" id="ARBA00049244"/>
    </source>
</evidence>
<evidence type="ECO:0000259" key="8">
    <source>
        <dbReference type="Pfam" id="PF09115"/>
    </source>
</evidence>
<dbReference type="InterPro" id="IPR015199">
    <property type="entry name" value="DNA_pol_III_delta_C"/>
</dbReference>
<comment type="catalytic activity">
    <reaction evidence="7">
        <text>DNA(n) + a 2'-deoxyribonucleoside 5'-triphosphate = DNA(n+1) + diphosphate</text>
        <dbReference type="Rhea" id="RHEA:22508"/>
        <dbReference type="Rhea" id="RHEA-COMP:17339"/>
        <dbReference type="Rhea" id="RHEA-COMP:17340"/>
        <dbReference type="ChEBI" id="CHEBI:33019"/>
        <dbReference type="ChEBI" id="CHEBI:61560"/>
        <dbReference type="ChEBI" id="CHEBI:173112"/>
        <dbReference type="EC" id="2.7.7.7"/>
    </reaction>
</comment>
<keyword evidence="3" id="KW-0808">Transferase</keyword>
<organism evidence="9 10">
    <name type="scientific">Staphylococcus piscifermentans</name>
    <dbReference type="NCBI Taxonomy" id="70258"/>
    <lineage>
        <taxon>Bacteria</taxon>
        <taxon>Bacillati</taxon>
        <taxon>Bacillota</taxon>
        <taxon>Bacilli</taxon>
        <taxon>Bacillales</taxon>
        <taxon>Staphylococcaceae</taxon>
        <taxon>Staphylococcus</taxon>
    </lineage>
</organism>
<dbReference type="SUPFAM" id="SSF52540">
    <property type="entry name" value="P-loop containing nucleoside triphosphate hydrolases"/>
    <property type="match status" value="1"/>
</dbReference>
<protein>
    <recommendedName>
        <fullName evidence="2">DNA polymerase III subunit delta'</fullName>
        <ecNumber evidence="1">2.7.7.7</ecNumber>
    </recommendedName>
</protein>
<dbReference type="GO" id="GO:0009360">
    <property type="term" value="C:DNA polymerase III complex"/>
    <property type="evidence" value="ECO:0007669"/>
    <property type="project" value="InterPro"/>
</dbReference>
<dbReference type="InterPro" id="IPR050238">
    <property type="entry name" value="DNA_Rep/Repair_Clamp_Loader"/>
</dbReference>
<evidence type="ECO:0000256" key="3">
    <source>
        <dbReference type="ARBA" id="ARBA00022679"/>
    </source>
</evidence>
<evidence type="ECO:0000256" key="5">
    <source>
        <dbReference type="ARBA" id="ARBA00022705"/>
    </source>
</evidence>
<feature type="domain" description="DNA polymerase III delta subunit C-terminal" evidence="8">
    <location>
        <begin position="212"/>
        <end position="303"/>
    </location>
</feature>
<name>A0A239UHJ7_9STAP</name>
<evidence type="ECO:0000256" key="2">
    <source>
        <dbReference type="ARBA" id="ARBA00014363"/>
    </source>
</evidence>
<gene>
    <name evidence="9" type="ORF">SPI02_18190</name>
</gene>
<proteinExistence type="predicted"/>